<dbReference type="SUPFAM" id="SSF103088">
    <property type="entry name" value="OmpA-like"/>
    <property type="match status" value="1"/>
</dbReference>
<dbReference type="Gene3D" id="3.30.1330.60">
    <property type="entry name" value="OmpA-like domain"/>
    <property type="match status" value="1"/>
</dbReference>
<gene>
    <name evidence="7" type="ORF">THMIRHAM_03830</name>
</gene>
<dbReference type="InterPro" id="IPR036737">
    <property type="entry name" value="OmpA-like_sf"/>
</dbReference>
<dbReference type="PROSITE" id="PS01068">
    <property type="entry name" value="OMPA_1"/>
    <property type="match status" value="1"/>
</dbReference>
<comment type="subcellular location">
    <subcellularLocation>
        <location evidence="1">Cell outer membrane</location>
    </subcellularLocation>
</comment>
<organism evidence="7 8">
    <name type="scientific">Thiomicrorhabdus immobilis</name>
    <dbReference type="NCBI Taxonomy" id="2791037"/>
    <lineage>
        <taxon>Bacteria</taxon>
        <taxon>Pseudomonadati</taxon>
        <taxon>Pseudomonadota</taxon>
        <taxon>Gammaproteobacteria</taxon>
        <taxon>Thiotrichales</taxon>
        <taxon>Piscirickettsiaceae</taxon>
        <taxon>Thiomicrorhabdus</taxon>
    </lineage>
</organism>
<keyword evidence="3" id="KW-0998">Cell outer membrane</keyword>
<name>A0ABM7MB76_9GAMM</name>
<evidence type="ECO:0000256" key="1">
    <source>
        <dbReference type="ARBA" id="ARBA00004442"/>
    </source>
</evidence>
<dbReference type="RefSeq" id="WP_237262289.1">
    <property type="nucleotide sequence ID" value="NZ_AP024202.1"/>
</dbReference>
<evidence type="ECO:0000256" key="4">
    <source>
        <dbReference type="PROSITE-ProRule" id="PRU00473"/>
    </source>
</evidence>
<proteinExistence type="predicted"/>
<dbReference type="InterPro" id="IPR006665">
    <property type="entry name" value="OmpA-like"/>
</dbReference>
<evidence type="ECO:0000313" key="7">
    <source>
        <dbReference type="EMBL" id="BCN92598.1"/>
    </source>
</evidence>
<dbReference type="InterPro" id="IPR006664">
    <property type="entry name" value="OMP_bac"/>
</dbReference>
<dbReference type="EMBL" id="AP024202">
    <property type="protein sequence ID" value="BCN92598.1"/>
    <property type="molecule type" value="Genomic_DNA"/>
</dbReference>
<dbReference type="PRINTS" id="PR01023">
    <property type="entry name" value="NAFLGMOTY"/>
</dbReference>
<evidence type="ECO:0000256" key="2">
    <source>
        <dbReference type="ARBA" id="ARBA00023136"/>
    </source>
</evidence>
<evidence type="ECO:0000259" key="6">
    <source>
        <dbReference type="PROSITE" id="PS51123"/>
    </source>
</evidence>
<dbReference type="InterPro" id="IPR006690">
    <property type="entry name" value="OMPA-like_CS"/>
</dbReference>
<dbReference type="Proteomes" id="UP001054820">
    <property type="component" value="Chromosome"/>
</dbReference>
<feature type="chain" id="PRO_5045391207" description="OmpA-like domain-containing protein" evidence="5">
    <location>
        <begin position="23"/>
        <end position="275"/>
    </location>
</feature>
<dbReference type="CDD" id="cd07185">
    <property type="entry name" value="OmpA_C-like"/>
    <property type="match status" value="1"/>
</dbReference>
<evidence type="ECO:0000313" key="8">
    <source>
        <dbReference type="Proteomes" id="UP001054820"/>
    </source>
</evidence>
<feature type="domain" description="OmpA-like" evidence="6">
    <location>
        <begin position="160"/>
        <end position="275"/>
    </location>
</feature>
<evidence type="ECO:0000256" key="5">
    <source>
        <dbReference type="SAM" id="SignalP"/>
    </source>
</evidence>
<evidence type="ECO:0000256" key="3">
    <source>
        <dbReference type="ARBA" id="ARBA00023237"/>
    </source>
</evidence>
<dbReference type="InterPro" id="IPR050330">
    <property type="entry name" value="Bact_OuterMem_StrucFunc"/>
</dbReference>
<keyword evidence="8" id="KW-1185">Reference proteome</keyword>
<protein>
    <recommendedName>
        <fullName evidence="6">OmpA-like domain-containing protein</fullName>
    </recommendedName>
</protein>
<reference evidence="7" key="1">
    <citation type="journal article" date="2022" name="Arch. Microbiol.">
        <title>Thiomicrorhabdus immobilis sp. nov., a mesophilic sulfur-oxidizing bacterium isolated from sediment of a brackish lake in northern Japan.</title>
        <authorList>
            <person name="Kojima H."/>
            <person name="Mochizuki J."/>
            <person name="Kanda M."/>
            <person name="Watanabe T."/>
            <person name="Fukui M."/>
        </authorList>
    </citation>
    <scope>NUCLEOTIDE SEQUENCE</scope>
    <source>
        <strain evidence="7">Am19</strain>
    </source>
</reference>
<dbReference type="PROSITE" id="PS51123">
    <property type="entry name" value="OMPA_2"/>
    <property type="match status" value="1"/>
</dbReference>
<sequence length="275" mass="29945">MKTALLPIAAIITVSAMSSVQADDSQNYVTDSYGEIVRDNYGSCVRSVNWTAETANASCEAKAQQPIAKPADADSTTGEPATPVLLPAYQGDIKGDQNAAYVIDSNGMIVRDNYGYCVRTINWSKEVALPKCEGWAEPKPAPVLVAKPTPVVVEEVVEVVIQEDAPAAFRGFFEFNKAILKEEAKPTLNDYAEYMKKHSEVQVKVTGHTDSVGSLSYNQTLSEARAKAVKTFLEEKGIDAQRIQAVGMGETQPVATNKTREGRAENRRVELEILK</sequence>
<dbReference type="PANTHER" id="PTHR30329">
    <property type="entry name" value="STATOR ELEMENT OF FLAGELLAR MOTOR COMPLEX"/>
    <property type="match status" value="1"/>
</dbReference>
<keyword evidence="2 4" id="KW-0472">Membrane</keyword>
<keyword evidence="5" id="KW-0732">Signal</keyword>
<dbReference type="Pfam" id="PF00691">
    <property type="entry name" value="OmpA"/>
    <property type="match status" value="1"/>
</dbReference>
<dbReference type="PANTHER" id="PTHR30329:SF21">
    <property type="entry name" value="LIPOPROTEIN YIAD-RELATED"/>
    <property type="match status" value="1"/>
</dbReference>
<dbReference type="PRINTS" id="PR01021">
    <property type="entry name" value="OMPADOMAIN"/>
</dbReference>
<feature type="signal peptide" evidence="5">
    <location>
        <begin position="1"/>
        <end position="22"/>
    </location>
</feature>
<accession>A0ABM7MB76</accession>